<proteinExistence type="predicted"/>
<dbReference type="SMART" id="SM00116">
    <property type="entry name" value="CBS"/>
    <property type="match status" value="2"/>
</dbReference>
<feature type="transmembrane region" description="Helical" evidence="2">
    <location>
        <begin position="12"/>
        <end position="30"/>
    </location>
</feature>
<dbReference type="CDD" id="cd04600">
    <property type="entry name" value="CBS_pair_HPP_assoc"/>
    <property type="match status" value="1"/>
</dbReference>
<dbReference type="PANTHER" id="PTHR33741:SF5">
    <property type="entry name" value="TRANSMEMBRANE PROTEIN DDB_G0269096-RELATED"/>
    <property type="match status" value="1"/>
</dbReference>
<keyword evidence="1" id="KW-0129">CBS domain</keyword>
<feature type="transmembrane region" description="Helical" evidence="2">
    <location>
        <begin position="68"/>
        <end position="88"/>
    </location>
</feature>
<dbReference type="InterPro" id="IPR000644">
    <property type="entry name" value="CBS_dom"/>
</dbReference>
<feature type="domain" description="CBS" evidence="3">
    <location>
        <begin position="250"/>
        <end position="306"/>
    </location>
</feature>
<keyword evidence="2" id="KW-0812">Transmembrane</keyword>
<dbReference type="InterPro" id="IPR046342">
    <property type="entry name" value="CBS_dom_sf"/>
</dbReference>
<dbReference type="PANTHER" id="PTHR33741">
    <property type="entry name" value="TRANSMEMBRANE PROTEIN DDB_G0269096-RELATED"/>
    <property type="match status" value="1"/>
</dbReference>
<organism evidence="4 5">
    <name type="scientific">Pigmentiphaga daeguensis</name>
    <dbReference type="NCBI Taxonomy" id="414049"/>
    <lineage>
        <taxon>Bacteria</taxon>
        <taxon>Pseudomonadati</taxon>
        <taxon>Pseudomonadota</taxon>
        <taxon>Betaproteobacteria</taxon>
        <taxon>Burkholderiales</taxon>
        <taxon>Alcaligenaceae</taxon>
        <taxon>Pigmentiphaga</taxon>
    </lineage>
</organism>
<evidence type="ECO:0000256" key="2">
    <source>
        <dbReference type="SAM" id="Phobius"/>
    </source>
</evidence>
<evidence type="ECO:0000256" key="1">
    <source>
        <dbReference type="PROSITE-ProRule" id="PRU00703"/>
    </source>
</evidence>
<feature type="transmembrane region" description="Helical" evidence="2">
    <location>
        <begin position="121"/>
        <end position="139"/>
    </location>
</feature>
<keyword evidence="2" id="KW-1133">Transmembrane helix</keyword>
<dbReference type="Pfam" id="PF00571">
    <property type="entry name" value="CBS"/>
    <property type="match status" value="2"/>
</dbReference>
<protein>
    <submittedName>
        <fullName evidence="4">HPP family protein</fullName>
    </submittedName>
</protein>
<name>A0ABP3LIJ5_9BURK</name>
<dbReference type="EMBL" id="BAAAEN010000004">
    <property type="protein sequence ID" value="GAA0499541.1"/>
    <property type="molecule type" value="Genomic_DNA"/>
</dbReference>
<dbReference type="Gene3D" id="3.10.580.10">
    <property type="entry name" value="CBS-domain"/>
    <property type="match status" value="1"/>
</dbReference>
<feature type="transmembrane region" description="Helical" evidence="2">
    <location>
        <begin position="95"/>
        <end position="115"/>
    </location>
</feature>
<dbReference type="Pfam" id="PF04982">
    <property type="entry name" value="TM_HPP"/>
    <property type="match status" value="1"/>
</dbReference>
<feature type="transmembrane region" description="Helical" evidence="2">
    <location>
        <begin position="42"/>
        <end position="62"/>
    </location>
</feature>
<sequence>MSDRSASSRVSASLPVLSVSTLCSWLGSFRPGRMRINGRERVRIVLGALAGILLAAWASRAMAGSLGAAAWMVAPLGASAVLVFALPASPLAQPWSVIGGNTLSALVGIACVNLVGDPVLAAALAVGGAIVVMLSLRCLHPPGGAAALTAVLAQAADYRYALFPVLANSVLLIVAGLAYNSLTGRRYPHAQAKPVPGPRSRFTAADLDAALAHYNQVLDVSPDDLEDLLHHAEMAAYRRSLGELRCRDIMTRTPLSAKPDMPLKDAWALMRQHRIKALPVIDQARGVVGIVTVADFMRQLEMDRPEGWGGRLRALIGLAPGAGGRPRVISQIMTRHVRVVSASRYVIELIPMFADGGHHHIPVIDEERTLAGIITQTDLVKALSRAVGAGRDA</sequence>
<feature type="domain" description="CBS" evidence="3">
    <location>
        <begin position="333"/>
        <end position="393"/>
    </location>
</feature>
<dbReference type="RefSeq" id="WP_087839234.1">
    <property type="nucleotide sequence ID" value="NZ_BAAAEN010000004.1"/>
</dbReference>
<evidence type="ECO:0000259" key="3">
    <source>
        <dbReference type="PROSITE" id="PS51371"/>
    </source>
</evidence>
<keyword evidence="2" id="KW-0472">Membrane</keyword>
<keyword evidence="5" id="KW-1185">Reference proteome</keyword>
<comment type="caution">
    <text evidence="4">The sequence shown here is derived from an EMBL/GenBank/DDBJ whole genome shotgun (WGS) entry which is preliminary data.</text>
</comment>
<dbReference type="SUPFAM" id="SSF54631">
    <property type="entry name" value="CBS-domain pair"/>
    <property type="match status" value="1"/>
</dbReference>
<evidence type="ECO:0000313" key="5">
    <source>
        <dbReference type="Proteomes" id="UP001501706"/>
    </source>
</evidence>
<accession>A0ABP3LIJ5</accession>
<feature type="transmembrane region" description="Helical" evidence="2">
    <location>
        <begin position="160"/>
        <end position="179"/>
    </location>
</feature>
<gene>
    <name evidence="4" type="ORF">GCM10009097_14960</name>
</gene>
<dbReference type="PROSITE" id="PS51371">
    <property type="entry name" value="CBS"/>
    <property type="match status" value="2"/>
</dbReference>
<reference evidence="5" key="1">
    <citation type="journal article" date="2019" name="Int. J. Syst. Evol. Microbiol.">
        <title>The Global Catalogue of Microorganisms (GCM) 10K type strain sequencing project: providing services to taxonomists for standard genome sequencing and annotation.</title>
        <authorList>
            <consortium name="The Broad Institute Genomics Platform"/>
            <consortium name="The Broad Institute Genome Sequencing Center for Infectious Disease"/>
            <person name="Wu L."/>
            <person name="Ma J."/>
        </authorList>
    </citation>
    <scope>NUCLEOTIDE SEQUENCE [LARGE SCALE GENOMIC DNA]</scope>
    <source>
        <strain evidence="5">JCM 14330</strain>
    </source>
</reference>
<dbReference type="Proteomes" id="UP001501706">
    <property type="component" value="Unassembled WGS sequence"/>
</dbReference>
<evidence type="ECO:0000313" key="4">
    <source>
        <dbReference type="EMBL" id="GAA0499541.1"/>
    </source>
</evidence>
<dbReference type="InterPro" id="IPR058581">
    <property type="entry name" value="TM_HPP"/>
</dbReference>
<dbReference type="InterPro" id="IPR007065">
    <property type="entry name" value="HPP"/>
</dbReference>